<dbReference type="CDD" id="cd24032">
    <property type="entry name" value="ASKHA_NBD_TsaB"/>
    <property type="match status" value="1"/>
</dbReference>
<dbReference type="KEGG" id="salq:SYNTR_0158"/>
<gene>
    <name evidence="2" type="ORF">SYNTR_0158</name>
</gene>
<dbReference type="Pfam" id="PF00814">
    <property type="entry name" value="TsaD"/>
    <property type="match status" value="1"/>
</dbReference>
<dbReference type="PANTHER" id="PTHR11735:SF11">
    <property type="entry name" value="TRNA THREONYLCARBAMOYLADENOSINE BIOSYNTHESIS PROTEIN TSAB"/>
    <property type="match status" value="1"/>
</dbReference>
<dbReference type="SUPFAM" id="SSF53067">
    <property type="entry name" value="Actin-like ATPase domain"/>
    <property type="match status" value="2"/>
</dbReference>
<reference evidence="3" key="1">
    <citation type="journal article" date="2019" name="Microbiology">
        <title>Complete Genome Sequence of an Uncultured Bacterium of the Candidate Phylum Bipolaricaulota.</title>
        <authorList>
            <person name="Kadnikov V.V."/>
            <person name="Mardanov A.V."/>
            <person name="Beletsky A.V."/>
            <person name="Frank Y.A."/>
            <person name="Karnachuk O.V."/>
            <person name="Ravin N.V."/>
        </authorList>
    </citation>
    <scope>NUCLEOTIDE SEQUENCE [LARGE SCALE GENOMIC DNA]</scope>
</reference>
<dbReference type="InterPro" id="IPR000905">
    <property type="entry name" value="Gcp-like_dom"/>
</dbReference>
<dbReference type="InterPro" id="IPR022496">
    <property type="entry name" value="T6A_TsaB"/>
</dbReference>
<evidence type="ECO:0000259" key="1">
    <source>
        <dbReference type="Pfam" id="PF00814"/>
    </source>
</evidence>
<keyword evidence="3" id="KW-1185">Reference proteome</keyword>
<evidence type="ECO:0000313" key="3">
    <source>
        <dbReference type="Proteomes" id="UP000426444"/>
    </source>
</evidence>
<dbReference type="NCBIfam" id="TIGR03725">
    <property type="entry name" value="T6A_YeaZ"/>
    <property type="match status" value="1"/>
</dbReference>
<accession>A0A6I6DDZ6</accession>
<evidence type="ECO:0000313" key="2">
    <source>
        <dbReference type="EMBL" id="QGT98751.1"/>
    </source>
</evidence>
<proteinExistence type="predicted"/>
<dbReference type="EMBL" id="CP046457">
    <property type="protein sequence ID" value="QGT98751.1"/>
    <property type="molecule type" value="Genomic_DNA"/>
</dbReference>
<dbReference type="Gene3D" id="3.30.420.40">
    <property type="match status" value="2"/>
</dbReference>
<name>A0A6I6DDZ6_9FIRM</name>
<dbReference type="GO" id="GO:0005829">
    <property type="term" value="C:cytosol"/>
    <property type="evidence" value="ECO:0007669"/>
    <property type="project" value="TreeGrafter"/>
</dbReference>
<dbReference type="PANTHER" id="PTHR11735">
    <property type="entry name" value="TRNA N6-ADENOSINE THREONYLCARBAMOYLTRANSFERASE"/>
    <property type="match status" value="1"/>
</dbReference>
<dbReference type="AlphaFoldDB" id="A0A6I6DDZ6"/>
<feature type="domain" description="Gcp-like" evidence="1">
    <location>
        <begin position="32"/>
        <end position="230"/>
    </location>
</feature>
<organism evidence="2 3">
    <name type="scientific">Candidatus Syntrophocurvum alkaliphilum</name>
    <dbReference type="NCBI Taxonomy" id="2293317"/>
    <lineage>
        <taxon>Bacteria</taxon>
        <taxon>Bacillati</taxon>
        <taxon>Bacillota</taxon>
        <taxon>Clostridia</taxon>
        <taxon>Eubacteriales</taxon>
        <taxon>Syntrophomonadaceae</taxon>
        <taxon>Candidatus Syntrophocurvum</taxon>
    </lineage>
</organism>
<dbReference type="Proteomes" id="UP000426444">
    <property type="component" value="Chromosome"/>
</dbReference>
<sequence>MLVLAVDSATPTQGVALFYDNRLIKEEFTNIKKTHSETLMLVIDRVLNECSYKVDDLDAIAISIGPGSFTGLRIGLATVKGLCQGANISLIGIPTLDAMAENVYSDNALICPLLNARKQEVYTAIYTSDSYRKNKITDYIAVSPEKLCEIIQNQLHNYNKDKVIFLGDGYEPYKEVFQQKLDKKVMCAPLHMMYPRASSMGAIAIDKYNKQEFDDPFAIRPLYLRLSEAENRLGRGAL</sequence>
<dbReference type="InterPro" id="IPR043129">
    <property type="entry name" value="ATPase_NBD"/>
</dbReference>
<dbReference type="GO" id="GO:0002949">
    <property type="term" value="P:tRNA threonylcarbamoyladenosine modification"/>
    <property type="evidence" value="ECO:0007669"/>
    <property type="project" value="InterPro"/>
</dbReference>
<protein>
    <submittedName>
        <fullName evidence="2">tRNA threonylcarbamoyladenosine biosynthesis protein TsaB</fullName>
    </submittedName>
</protein>